<feature type="domain" description="HMA" evidence="18">
    <location>
        <begin position="2"/>
        <end position="68"/>
    </location>
</feature>
<dbReference type="SFLD" id="SFLDG00002">
    <property type="entry name" value="C1.7:_P-type_atpase_like"/>
    <property type="match status" value="1"/>
</dbReference>
<dbReference type="SFLD" id="SFLDS00003">
    <property type="entry name" value="Haloacid_Dehalogenase"/>
    <property type="match status" value="1"/>
</dbReference>
<dbReference type="PANTHER" id="PTHR43520">
    <property type="entry name" value="ATP7, ISOFORM B"/>
    <property type="match status" value="1"/>
</dbReference>
<dbReference type="Pfam" id="PF00403">
    <property type="entry name" value="HMA"/>
    <property type="match status" value="1"/>
</dbReference>
<dbReference type="InterPro" id="IPR044492">
    <property type="entry name" value="P_typ_ATPase_HD_dom"/>
</dbReference>
<dbReference type="FunFam" id="2.70.150.10:FF:000020">
    <property type="entry name" value="Copper-exporting P-type ATPase A"/>
    <property type="match status" value="1"/>
</dbReference>
<evidence type="ECO:0000256" key="16">
    <source>
        <dbReference type="RuleBase" id="RU362081"/>
    </source>
</evidence>
<evidence type="ECO:0000256" key="8">
    <source>
        <dbReference type="ARBA" id="ARBA00022723"/>
    </source>
</evidence>
<keyword evidence="15 16" id="KW-0472">Membrane</keyword>
<feature type="transmembrane region" description="Helical" evidence="16">
    <location>
        <begin position="158"/>
        <end position="176"/>
    </location>
</feature>
<reference evidence="19 20" key="1">
    <citation type="journal article" date="2016" name="Nat. Commun.">
        <title>Thousands of microbial genomes shed light on interconnected biogeochemical processes in an aquifer system.</title>
        <authorList>
            <person name="Anantharaman K."/>
            <person name="Brown C.T."/>
            <person name="Hug L.A."/>
            <person name="Sharon I."/>
            <person name="Castelle C.J."/>
            <person name="Probst A.J."/>
            <person name="Thomas B.C."/>
            <person name="Singh A."/>
            <person name="Wilkins M.J."/>
            <person name="Karaoz U."/>
            <person name="Brodie E.L."/>
            <person name="Williams K.H."/>
            <person name="Hubbard S.S."/>
            <person name="Banfield J.F."/>
        </authorList>
    </citation>
    <scope>NUCLEOTIDE SEQUENCE [LARGE SCALE GENOMIC DNA]</scope>
</reference>
<dbReference type="InterPro" id="IPR027256">
    <property type="entry name" value="P-typ_ATPase_IB"/>
</dbReference>
<dbReference type="InterPro" id="IPR006121">
    <property type="entry name" value="HMA_dom"/>
</dbReference>
<evidence type="ECO:0000256" key="3">
    <source>
        <dbReference type="ARBA" id="ARBA00012517"/>
    </source>
</evidence>
<comment type="subcellular location">
    <subcellularLocation>
        <location evidence="1">Cell membrane</location>
        <topology evidence="1">Multi-pass membrane protein</topology>
    </subcellularLocation>
</comment>
<keyword evidence="10 16" id="KW-0067">ATP-binding</keyword>
<keyword evidence="5 16" id="KW-1003">Cell membrane</keyword>
<dbReference type="Pfam" id="PF00122">
    <property type="entry name" value="E1-E2_ATPase"/>
    <property type="match status" value="1"/>
</dbReference>
<evidence type="ECO:0000313" key="19">
    <source>
        <dbReference type="EMBL" id="OGL77652.1"/>
    </source>
</evidence>
<dbReference type="SUPFAM" id="SSF81665">
    <property type="entry name" value="Calcium ATPase, transmembrane domain M"/>
    <property type="match status" value="1"/>
</dbReference>
<dbReference type="PRINTS" id="PR00119">
    <property type="entry name" value="CATATPASE"/>
</dbReference>
<dbReference type="InterPro" id="IPR036412">
    <property type="entry name" value="HAD-like_sf"/>
</dbReference>
<evidence type="ECO:0000256" key="13">
    <source>
        <dbReference type="ARBA" id="ARBA00022989"/>
    </source>
</evidence>
<dbReference type="InterPro" id="IPR018303">
    <property type="entry name" value="ATPase_P-typ_P_site"/>
</dbReference>
<feature type="transmembrane region" description="Helical" evidence="16">
    <location>
        <begin position="388"/>
        <end position="410"/>
    </location>
</feature>
<name>A0A1F7UHA4_9BACT</name>
<dbReference type="STRING" id="1802397.A3J43_01965"/>
<dbReference type="CDD" id="cd00371">
    <property type="entry name" value="HMA"/>
    <property type="match status" value="1"/>
</dbReference>
<feature type="transmembrane region" description="Helical" evidence="16">
    <location>
        <begin position="754"/>
        <end position="771"/>
    </location>
</feature>
<keyword evidence="7 16" id="KW-0812">Transmembrane</keyword>
<evidence type="ECO:0000256" key="11">
    <source>
        <dbReference type="ARBA" id="ARBA00022842"/>
    </source>
</evidence>
<dbReference type="GO" id="GO:0016887">
    <property type="term" value="F:ATP hydrolysis activity"/>
    <property type="evidence" value="ECO:0007669"/>
    <property type="project" value="InterPro"/>
</dbReference>
<proteinExistence type="inferred from homology"/>
<sequence length="777" mass="83427">MATTIFKIDGMHCASCVARIERELKKLPGVKDASVNLVLERGQVEFEEGKIGVGAMIECIAKTGYRASAAEEIPISNDQFQNKPQTSNDQVSEHAHAHHTPSPSLSLARERNLDDHAAHARSEGGKAVKERMQRVLIAAAFTIPILLLTFVIEVERHRVIMLLLALGVLYAGREFFRIGYPNLFRLRPDMDTLVALGVSAAFLYSTYTTLPLLYPPLSKGGMGGSEYFMDVGIIITFILLGRWLEARAKGKAGEAIKKLLQLSAKVAHRKVREQGTGNREQVDEFEDVPVEQVRIGDFLLVKPGEKISTDGVIVNGTATIDESMVTGESIPVDKREGDKVIGATVNSVSAFTMRAEKVGADTMLAHIVKLVEQAQMSKAPIQKLVDTIASYFVWGVLVVAAATLFGWWGASGDFSRALINTVAVLIIACPCALGLATPISIVVGSGRGASLGILIKKAEVLEKMHKITAIAFDKTGTITKGNPEVQEWVAMSEDAERYLPIAFSLEAQSEHPLAKSIVDWIQREKKAVATVAVNGARAVAGRGMEGTFDGAVYRVGSMRFLREQQVQDSNGKPEASAARGFTVIGFARDAVLMGFFAVQDGLKASSAHAVALLKKEGVKTVMLTGDNATVAREIAARVGIEDVRAEVMPEDKVKAVEELQRSGEVVAMVGDGINDSPALAQADVGIAMGTGTDIAMEAGDVVLVKGDLEKAVESIRLSRATLRNIKQNLGWAFVYNTVLIPVAALGFLSPAFSAGAMALSSVSVVVNALRLKRVRLS</sequence>
<feature type="transmembrane region" description="Helical" evidence="16">
    <location>
        <begin position="135"/>
        <end position="152"/>
    </location>
</feature>
<dbReference type="GO" id="GO:0043682">
    <property type="term" value="F:P-type divalent copper transporter activity"/>
    <property type="evidence" value="ECO:0007669"/>
    <property type="project" value="TreeGrafter"/>
</dbReference>
<dbReference type="InterPro" id="IPR023299">
    <property type="entry name" value="ATPase_P-typ_cyto_dom_N"/>
</dbReference>
<dbReference type="SUPFAM" id="SSF55008">
    <property type="entry name" value="HMA, heavy metal-associated domain"/>
    <property type="match status" value="1"/>
</dbReference>
<comment type="caution">
    <text evidence="19">The sequence shown here is derived from an EMBL/GenBank/DDBJ whole genome shotgun (WGS) entry which is preliminary data.</text>
</comment>
<feature type="region of interest" description="Disordered" evidence="17">
    <location>
        <begin position="76"/>
        <end position="106"/>
    </location>
</feature>
<evidence type="ECO:0000256" key="17">
    <source>
        <dbReference type="SAM" id="MobiDB-lite"/>
    </source>
</evidence>
<dbReference type="GO" id="GO:0005507">
    <property type="term" value="F:copper ion binding"/>
    <property type="evidence" value="ECO:0007669"/>
    <property type="project" value="TreeGrafter"/>
</dbReference>
<keyword evidence="13 16" id="KW-1133">Transmembrane helix</keyword>
<dbReference type="GO" id="GO:0055070">
    <property type="term" value="P:copper ion homeostasis"/>
    <property type="evidence" value="ECO:0007669"/>
    <property type="project" value="TreeGrafter"/>
</dbReference>
<keyword evidence="6" id="KW-0597">Phosphoprotein</keyword>
<feature type="transmembrane region" description="Helical" evidence="16">
    <location>
        <begin position="188"/>
        <end position="207"/>
    </location>
</feature>
<feature type="compositionally biased region" description="Polar residues" evidence="17">
    <location>
        <begin position="76"/>
        <end position="90"/>
    </location>
</feature>
<dbReference type="FunFam" id="3.30.70.100:FF:000005">
    <property type="entry name" value="Copper-exporting P-type ATPase A"/>
    <property type="match status" value="1"/>
</dbReference>
<dbReference type="PROSITE" id="PS01229">
    <property type="entry name" value="COF_2"/>
    <property type="match status" value="1"/>
</dbReference>
<dbReference type="PROSITE" id="PS50846">
    <property type="entry name" value="HMA_2"/>
    <property type="match status" value="1"/>
</dbReference>
<dbReference type="SFLD" id="SFLDF00027">
    <property type="entry name" value="p-type_atpase"/>
    <property type="match status" value="1"/>
</dbReference>
<dbReference type="InterPro" id="IPR023214">
    <property type="entry name" value="HAD_sf"/>
</dbReference>
<feature type="transmembrane region" description="Helical" evidence="16">
    <location>
        <begin position="729"/>
        <end position="748"/>
    </location>
</feature>
<dbReference type="SUPFAM" id="SSF56784">
    <property type="entry name" value="HAD-like"/>
    <property type="match status" value="1"/>
</dbReference>
<comment type="similarity">
    <text evidence="2 16">Belongs to the cation transport ATPase (P-type) (TC 3.A.3) family. Type IB subfamily.</text>
</comment>
<dbReference type="GO" id="GO:0140581">
    <property type="term" value="F:P-type monovalent copper transporter activity"/>
    <property type="evidence" value="ECO:0007669"/>
    <property type="project" value="UniProtKB-EC"/>
</dbReference>
<dbReference type="PANTHER" id="PTHR43520:SF5">
    <property type="entry name" value="CATION-TRANSPORTING P-TYPE ATPASE-RELATED"/>
    <property type="match status" value="1"/>
</dbReference>
<dbReference type="PROSITE" id="PS01047">
    <property type="entry name" value="HMA_1"/>
    <property type="match status" value="1"/>
</dbReference>
<gene>
    <name evidence="19" type="ORF">A3J43_01965</name>
</gene>
<keyword evidence="4" id="KW-0813">Transport</keyword>
<dbReference type="InterPro" id="IPR001757">
    <property type="entry name" value="P_typ_ATPase"/>
</dbReference>
<dbReference type="PROSITE" id="PS00154">
    <property type="entry name" value="ATPASE_E1_E2"/>
    <property type="match status" value="1"/>
</dbReference>
<evidence type="ECO:0000256" key="6">
    <source>
        <dbReference type="ARBA" id="ARBA00022553"/>
    </source>
</evidence>
<dbReference type="NCBIfam" id="TIGR01494">
    <property type="entry name" value="ATPase_P-type"/>
    <property type="match status" value="1"/>
</dbReference>
<dbReference type="NCBIfam" id="TIGR01525">
    <property type="entry name" value="ATPase-IB_hvy"/>
    <property type="match status" value="1"/>
</dbReference>
<dbReference type="InterPro" id="IPR008250">
    <property type="entry name" value="ATPase_P-typ_transduc_dom_A_sf"/>
</dbReference>
<dbReference type="InterPro" id="IPR059000">
    <property type="entry name" value="ATPase_P-type_domA"/>
</dbReference>
<evidence type="ECO:0000256" key="9">
    <source>
        <dbReference type="ARBA" id="ARBA00022741"/>
    </source>
</evidence>
<dbReference type="AlphaFoldDB" id="A0A1F7UHA4"/>
<dbReference type="EMBL" id="MGEF01000054">
    <property type="protein sequence ID" value="OGL77652.1"/>
    <property type="molecule type" value="Genomic_DNA"/>
</dbReference>
<dbReference type="InterPro" id="IPR023298">
    <property type="entry name" value="ATPase_P-typ_TM_dom_sf"/>
</dbReference>
<keyword evidence="9 16" id="KW-0547">Nucleotide-binding</keyword>
<evidence type="ECO:0000313" key="20">
    <source>
        <dbReference type="Proteomes" id="UP000176604"/>
    </source>
</evidence>
<evidence type="ECO:0000256" key="1">
    <source>
        <dbReference type="ARBA" id="ARBA00004651"/>
    </source>
</evidence>
<evidence type="ECO:0000256" key="7">
    <source>
        <dbReference type="ARBA" id="ARBA00022692"/>
    </source>
</evidence>
<dbReference type="Gene3D" id="3.40.50.1000">
    <property type="entry name" value="HAD superfamily/HAD-like"/>
    <property type="match status" value="1"/>
</dbReference>
<evidence type="ECO:0000259" key="18">
    <source>
        <dbReference type="PROSITE" id="PS50846"/>
    </source>
</evidence>
<evidence type="ECO:0000256" key="5">
    <source>
        <dbReference type="ARBA" id="ARBA00022475"/>
    </source>
</evidence>
<accession>A0A1F7UHA4</accession>
<evidence type="ECO:0000256" key="10">
    <source>
        <dbReference type="ARBA" id="ARBA00022840"/>
    </source>
</evidence>
<evidence type="ECO:0000256" key="12">
    <source>
        <dbReference type="ARBA" id="ARBA00022967"/>
    </source>
</evidence>
<dbReference type="Gene3D" id="3.40.1110.10">
    <property type="entry name" value="Calcium-transporting ATPase, cytoplasmic domain N"/>
    <property type="match status" value="1"/>
</dbReference>
<keyword evidence="11" id="KW-0460">Magnesium</keyword>
<keyword evidence="12" id="KW-1278">Translocase</keyword>
<evidence type="ECO:0000256" key="14">
    <source>
        <dbReference type="ARBA" id="ARBA00023065"/>
    </source>
</evidence>
<organism evidence="19 20">
    <name type="scientific">Candidatus Uhrbacteria bacterium RIFCSPHIGHO2_12_FULL_54_23</name>
    <dbReference type="NCBI Taxonomy" id="1802397"/>
    <lineage>
        <taxon>Bacteria</taxon>
        <taxon>Candidatus Uhriibacteriota</taxon>
    </lineage>
</organism>
<feature type="transmembrane region" description="Helical" evidence="16">
    <location>
        <begin position="227"/>
        <end position="244"/>
    </location>
</feature>
<dbReference type="EC" id="7.2.2.8" evidence="3"/>
<dbReference type="Pfam" id="PF00702">
    <property type="entry name" value="Hydrolase"/>
    <property type="match status" value="1"/>
</dbReference>
<dbReference type="NCBIfam" id="TIGR01511">
    <property type="entry name" value="ATPase-IB1_Cu"/>
    <property type="match status" value="1"/>
</dbReference>
<keyword evidence="14" id="KW-0406">Ion transport</keyword>
<evidence type="ECO:0000256" key="4">
    <source>
        <dbReference type="ARBA" id="ARBA00022448"/>
    </source>
</evidence>
<evidence type="ECO:0000256" key="2">
    <source>
        <dbReference type="ARBA" id="ARBA00006024"/>
    </source>
</evidence>
<evidence type="ECO:0000256" key="15">
    <source>
        <dbReference type="ARBA" id="ARBA00023136"/>
    </source>
</evidence>
<dbReference type="GO" id="GO:0005886">
    <property type="term" value="C:plasma membrane"/>
    <property type="evidence" value="ECO:0007669"/>
    <property type="project" value="UniProtKB-SubCell"/>
</dbReference>
<dbReference type="Proteomes" id="UP000176604">
    <property type="component" value="Unassembled WGS sequence"/>
</dbReference>
<dbReference type="SUPFAM" id="SSF81653">
    <property type="entry name" value="Calcium ATPase, transduction domain A"/>
    <property type="match status" value="1"/>
</dbReference>
<feature type="transmembrane region" description="Helical" evidence="16">
    <location>
        <begin position="422"/>
        <end position="443"/>
    </location>
</feature>
<dbReference type="InterPro" id="IPR036163">
    <property type="entry name" value="HMA_dom_sf"/>
</dbReference>
<dbReference type="GO" id="GO:0005524">
    <property type="term" value="F:ATP binding"/>
    <property type="evidence" value="ECO:0007669"/>
    <property type="project" value="UniProtKB-UniRule"/>
</dbReference>
<dbReference type="Gene3D" id="2.70.150.10">
    <property type="entry name" value="Calcium-transporting ATPase, cytoplasmic transduction domain A"/>
    <property type="match status" value="1"/>
</dbReference>
<dbReference type="CDD" id="cd02094">
    <property type="entry name" value="P-type_ATPase_Cu-like"/>
    <property type="match status" value="1"/>
</dbReference>
<keyword evidence="8 16" id="KW-0479">Metal-binding</keyword>
<dbReference type="Gene3D" id="3.30.70.100">
    <property type="match status" value="1"/>
</dbReference>
<dbReference type="InterPro" id="IPR017969">
    <property type="entry name" value="Heavy-metal-associated_CS"/>
</dbReference>
<protein>
    <recommendedName>
        <fullName evidence="3">P-type Cu(+) transporter</fullName>
        <ecNumber evidence="3">7.2.2.8</ecNumber>
    </recommendedName>
</protein>